<dbReference type="Gene3D" id="3.90.420.10">
    <property type="entry name" value="Oxidoreductase, molybdopterin-binding domain"/>
    <property type="match status" value="1"/>
</dbReference>
<feature type="transmembrane region" description="Helical" evidence="6">
    <location>
        <begin position="120"/>
        <end position="141"/>
    </location>
</feature>
<dbReference type="InterPro" id="IPR016174">
    <property type="entry name" value="Di-haem_cyt_TM"/>
</dbReference>
<accession>A0A0A5I445</accession>
<evidence type="ECO:0000256" key="3">
    <source>
        <dbReference type="ARBA" id="ARBA00022692"/>
    </source>
</evidence>
<dbReference type="STRING" id="1385511.GCA_000425225_01550"/>
<keyword evidence="2" id="KW-1003">Cell membrane</keyword>
<feature type="transmembrane region" description="Helical" evidence="6">
    <location>
        <begin position="57"/>
        <end position="73"/>
    </location>
</feature>
<dbReference type="GO" id="GO:0022904">
    <property type="term" value="P:respiratory electron transport chain"/>
    <property type="evidence" value="ECO:0007669"/>
    <property type="project" value="InterPro"/>
</dbReference>
<dbReference type="PANTHER" id="PTHR43032">
    <property type="entry name" value="PROTEIN-METHIONINE-SULFOXIDE REDUCTASE"/>
    <property type="match status" value="1"/>
</dbReference>
<feature type="transmembrane region" description="Helical" evidence="6">
    <location>
        <begin position="93"/>
        <end position="114"/>
    </location>
</feature>
<dbReference type="InterPro" id="IPR036374">
    <property type="entry name" value="OxRdtase_Mopterin-bd_sf"/>
</dbReference>
<sequence>MDKSIFFKRQKKLMLKLKQIHHWNAILFTFLALTGLILVSPEFRQWLPQVRIWVKDWHIWIGFVSILPILLYGPKLVRHLQSLRKRKANRLNLYFVLFVLIALILSGLLLTYHRSFSPRVSSAALIVHDVMTWIGVPYLIYHSITRSQWFKAKEKRRRQKLQEERPVIEKWNPIMNRRAFLRRGTGAAITVVFTPFIYQWAKPYLSTPTASRTPSPLPMTELFTPMPKPSPHSTPPIGGGRSGTFRYYSVTSMPEVNDENFSFKIDGFVHNPQSWNWKEFLDLKRNVQVSDFHCVTGWSVYDVTWEGMKLKDLLDQAEIKSDAKYVKLYSQDGVYTDTLTIDQAMREDVMVAMLMDGELIENRNGGPVRLIVPKMYAYKSVKWLNRIELIDHEHTGYWEQRGYEKDAWV</sequence>
<dbReference type="Proteomes" id="UP000030403">
    <property type="component" value="Unassembled WGS sequence"/>
</dbReference>
<evidence type="ECO:0000256" key="6">
    <source>
        <dbReference type="SAM" id="Phobius"/>
    </source>
</evidence>
<evidence type="ECO:0000256" key="4">
    <source>
        <dbReference type="ARBA" id="ARBA00022989"/>
    </source>
</evidence>
<feature type="transmembrane region" description="Helical" evidence="6">
    <location>
        <begin position="20"/>
        <end position="37"/>
    </location>
</feature>
<evidence type="ECO:0000256" key="5">
    <source>
        <dbReference type="ARBA" id="ARBA00023136"/>
    </source>
</evidence>
<feature type="transmembrane region" description="Helical" evidence="6">
    <location>
        <begin position="180"/>
        <end position="201"/>
    </location>
</feature>
<dbReference type="PANTHER" id="PTHR43032:SF4">
    <property type="entry name" value="OXIDOREDUCTASE MOLYBDOPTERIN-BINDING DOMAIN-CONTAINING PROTEIN"/>
    <property type="match status" value="1"/>
</dbReference>
<dbReference type="eggNOG" id="COG2041">
    <property type="taxonomic scope" value="Bacteria"/>
</dbReference>
<proteinExistence type="predicted"/>
<dbReference type="SUPFAM" id="SSF56524">
    <property type="entry name" value="Oxidoreductase molybdopterin-binding domain"/>
    <property type="match status" value="1"/>
</dbReference>
<evidence type="ECO:0000256" key="2">
    <source>
        <dbReference type="ARBA" id="ARBA00022475"/>
    </source>
</evidence>
<dbReference type="EMBL" id="AVPF01000006">
    <property type="protein sequence ID" value="KGX90597.1"/>
    <property type="molecule type" value="Genomic_DNA"/>
</dbReference>
<keyword evidence="5 6" id="KW-0472">Membrane</keyword>
<comment type="caution">
    <text evidence="9">The sequence shown here is derived from an EMBL/GenBank/DDBJ whole genome shotgun (WGS) entry which is preliminary data.</text>
</comment>
<keyword evidence="10" id="KW-1185">Reference proteome</keyword>
<dbReference type="Pfam" id="PF00174">
    <property type="entry name" value="Oxidored_molyb"/>
    <property type="match status" value="1"/>
</dbReference>
<dbReference type="Pfam" id="PF01292">
    <property type="entry name" value="Ni_hydr_CYTB"/>
    <property type="match status" value="1"/>
</dbReference>
<dbReference type="InterPro" id="IPR000572">
    <property type="entry name" value="OxRdtase_Mopterin-bd_dom"/>
</dbReference>
<evidence type="ECO:0000313" key="10">
    <source>
        <dbReference type="Proteomes" id="UP000030403"/>
    </source>
</evidence>
<keyword evidence="4 6" id="KW-1133">Transmembrane helix</keyword>
<name>A0A0A5I445_9BACI</name>
<dbReference type="AlphaFoldDB" id="A0A0A5I445"/>
<reference evidence="9 10" key="1">
    <citation type="submission" date="2013-08" db="EMBL/GenBank/DDBJ databases">
        <authorList>
            <person name="Huang J."/>
            <person name="Wang G."/>
        </authorList>
    </citation>
    <scope>NUCLEOTIDE SEQUENCE [LARGE SCALE GENOMIC DNA]</scope>
    <source>
        <strain evidence="9 10">BH030004</strain>
    </source>
</reference>
<protein>
    <submittedName>
        <fullName evidence="9">Uncharacterized protein</fullName>
    </submittedName>
</protein>
<keyword evidence="3 6" id="KW-0812">Transmembrane</keyword>
<comment type="subcellular location">
    <subcellularLocation>
        <location evidence="1">Cell membrane</location>
        <topology evidence="1">Multi-pass membrane protein</topology>
    </subcellularLocation>
</comment>
<evidence type="ECO:0000313" key="9">
    <source>
        <dbReference type="EMBL" id="KGX90597.1"/>
    </source>
</evidence>
<feature type="domain" description="Cytochrome b561 bacterial/Ni-hydrogenase" evidence="8">
    <location>
        <begin position="20"/>
        <end position="142"/>
    </location>
</feature>
<feature type="domain" description="Oxidoreductase molybdopterin-binding" evidence="7">
    <location>
        <begin position="252"/>
        <end position="398"/>
    </location>
</feature>
<gene>
    <name evidence="9" type="ORF">N783_19765</name>
</gene>
<organism evidence="9 10">
    <name type="scientific">Pontibacillus marinus BH030004 = DSM 16465</name>
    <dbReference type="NCBI Taxonomy" id="1385511"/>
    <lineage>
        <taxon>Bacteria</taxon>
        <taxon>Bacillati</taxon>
        <taxon>Bacillota</taxon>
        <taxon>Bacilli</taxon>
        <taxon>Bacillales</taxon>
        <taxon>Bacillaceae</taxon>
        <taxon>Pontibacillus</taxon>
    </lineage>
</organism>
<dbReference type="InterPro" id="IPR011577">
    <property type="entry name" value="Cyt_b561_bac/Ni-Hgenase"/>
</dbReference>
<evidence type="ECO:0000259" key="8">
    <source>
        <dbReference type="Pfam" id="PF01292"/>
    </source>
</evidence>
<dbReference type="GO" id="GO:0016020">
    <property type="term" value="C:membrane"/>
    <property type="evidence" value="ECO:0007669"/>
    <property type="project" value="InterPro"/>
</dbReference>
<dbReference type="RefSeq" id="WP_036841854.1">
    <property type="nucleotide sequence ID" value="NZ_AVPF01000006.1"/>
</dbReference>
<dbReference type="OrthoDB" id="9778777at2"/>
<evidence type="ECO:0000259" key="7">
    <source>
        <dbReference type="Pfam" id="PF00174"/>
    </source>
</evidence>
<dbReference type="SUPFAM" id="SSF81342">
    <property type="entry name" value="Transmembrane di-heme cytochromes"/>
    <property type="match status" value="1"/>
</dbReference>
<evidence type="ECO:0000256" key="1">
    <source>
        <dbReference type="ARBA" id="ARBA00004651"/>
    </source>
</evidence>